<dbReference type="EMBL" id="LAZR01000019">
    <property type="protein sequence ID" value="KKO05280.1"/>
    <property type="molecule type" value="Genomic_DNA"/>
</dbReference>
<reference evidence="4" key="1">
    <citation type="journal article" date="2015" name="Nature">
        <title>Complex archaea that bridge the gap between prokaryotes and eukaryotes.</title>
        <authorList>
            <person name="Spang A."/>
            <person name="Saw J.H."/>
            <person name="Jorgensen S.L."/>
            <person name="Zaremba-Niedzwiedzka K."/>
            <person name="Martijn J."/>
            <person name="Lind A.E."/>
            <person name="van Eijk R."/>
            <person name="Schleper C."/>
            <person name="Guy L."/>
            <person name="Ettema T.J."/>
        </authorList>
    </citation>
    <scope>NUCLEOTIDE SEQUENCE</scope>
</reference>
<dbReference type="PANTHER" id="PTHR10655:SF17">
    <property type="entry name" value="LYSOPHOSPHOLIPASE-LIKE PROTEIN 1"/>
    <property type="match status" value="1"/>
</dbReference>
<dbReference type="InterPro" id="IPR003140">
    <property type="entry name" value="PLipase/COase/thioEstase"/>
</dbReference>
<gene>
    <name evidence="4" type="ORF">LCGC14_0075510</name>
</gene>
<keyword evidence="2" id="KW-0378">Hydrolase</keyword>
<sequence length="221" mass="23955">MSLLPAIVRESNPGKTADAAVIWLHGLGADGNDFAGLVPELHLPADLSVRFIFPHAPSIPVTINQGYVMPAWYDIVEMDVQRRVDEKQLRASATAVHEFVTQQMANGIDSRRIVLAGFSQGGAVVLEAGLSCPHPLAGLLSLSSYFPTADSVRINDANRKLPIRICHGTADPVVNEALGKNSVSVLEAFGFQPQYSSYPMQHSVCLEEIRDISAWLQKLLG</sequence>
<dbReference type="AlphaFoldDB" id="A0A0F9VMM7"/>
<dbReference type="Gene3D" id="3.40.50.1820">
    <property type="entry name" value="alpha/beta hydrolase"/>
    <property type="match status" value="1"/>
</dbReference>
<feature type="domain" description="Phospholipase/carboxylesterase/thioesterase" evidence="3">
    <location>
        <begin position="12"/>
        <end position="219"/>
    </location>
</feature>
<comment type="caution">
    <text evidence="4">The sequence shown here is derived from an EMBL/GenBank/DDBJ whole genome shotgun (WGS) entry which is preliminary data.</text>
</comment>
<comment type="similarity">
    <text evidence="1">Belongs to the AB hydrolase superfamily. AB hydrolase 2 family.</text>
</comment>
<evidence type="ECO:0000256" key="1">
    <source>
        <dbReference type="ARBA" id="ARBA00006499"/>
    </source>
</evidence>
<dbReference type="SUPFAM" id="SSF53474">
    <property type="entry name" value="alpha/beta-Hydrolases"/>
    <property type="match status" value="1"/>
</dbReference>
<dbReference type="Pfam" id="PF02230">
    <property type="entry name" value="Abhydrolase_2"/>
    <property type="match status" value="1"/>
</dbReference>
<dbReference type="InterPro" id="IPR050565">
    <property type="entry name" value="LYPA1-2/EST-like"/>
</dbReference>
<proteinExistence type="inferred from homology"/>
<protein>
    <recommendedName>
        <fullName evidence="3">Phospholipase/carboxylesterase/thioesterase domain-containing protein</fullName>
    </recommendedName>
</protein>
<evidence type="ECO:0000259" key="3">
    <source>
        <dbReference type="Pfam" id="PF02230"/>
    </source>
</evidence>
<dbReference type="GO" id="GO:0016787">
    <property type="term" value="F:hydrolase activity"/>
    <property type="evidence" value="ECO:0007669"/>
    <property type="project" value="UniProtKB-KW"/>
</dbReference>
<evidence type="ECO:0000256" key="2">
    <source>
        <dbReference type="ARBA" id="ARBA00022801"/>
    </source>
</evidence>
<evidence type="ECO:0000313" key="4">
    <source>
        <dbReference type="EMBL" id="KKO05280.1"/>
    </source>
</evidence>
<dbReference type="InterPro" id="IPR029058">
    <property type="entry name" value="AB_hydrolase_fold"/>
</dbReference>
<accession>A0A0F9VMM7</accession>
<name>A0A0F9VMM7_9ZZZZ</name>
<organism evidence="4">
    <name type="scientific">marine sediment metagenome</name>
    <dbReference type="NCBI Taxonomy" id="412755"/>
    <lineage>
        <taxon>unclassified sequences</taxon>
        <taxon>metagenomes</taxon>
        <taxon>ecological metagenomes</taxon>
    </lineage>
</organism>
<dbReference type="PANTHER" id="PTHR10655">
    <property type="entry name" value="LYSOPHOSPHOLIPASE-RELATED"/>
    <property type="match status" value="1"/>
</dbReference>